<name>A0A2Y9BC52_9FIRM</name>
<proteinExistence type="inferred from homology"/>
<keyword evidence="3" id="KW-1003">Cell membrane</keyword>
<feature type="transmembrane region" description="Helical" evidence="7">
    <location>
        <begin position="196"/>
        <end position="219"/>
    </location>
</feature>
<comment type="subcellular location">
    <subcellularLocation>
        <location evidence="1 7">Cell membrane</location>
        <topology evidence="1 7">Multi-pass membrane protein</topology>
    </subcellularLocation>
</comment>
<organism evidence="9 10">
    <name type="scientific">Faecalicatena orotica</name>
    <dbReference type="NCBI Taxonomy" id="1544"/>
    <lineage>
        <taxon>Bacteria</taxon>
        <taxon>Bacillati</taxon>
        <taxon>Bacillota</taxon>
        <taxon>Clostridia</taxon>
        <taxon>Lachnospirales</taxon>
        <taxon>Lachnospiraceae</taxon>
        <taxon>Faecalicatena</taxon>
    </lineage>
</organism>
<dbReference type="RefSeq" id="WP_109730509.1">
    <property type="nucleotide sequence ID" value="NZ_BAAACK010000004.1"/>
</dbReference>
<dbReference type="OrthoDB" id="9793490at2"/>
<accession>A0A2Y9BC52</accession>
<evidence type="ECO:0000313" key="10">
    <source>
        <dbReference type="Proteomes" id="UP000245845"/>
    </source>
</evidence>
<evidence type="ECO:0000256" key="1">
    <source>
        <dbReference type="ARBA" id="ARBA00004651"/>
    </source>
</evidence>
<feature type="domain" description="ABC transmembrane type-1" evidence="8">
    <location>
        <begin position="21"/>
        <end position="215"/>
    </location>
</feature>
<keyword evidence="6 7" id="KW-0472">Membrane</keyword>
<evidence type="ECO:0000256" key="5">
    <source>
        <dbReference type="ARBA" id="ARBA00022989"/>
    </source>
</evidence>
<keyword evidence="4 7" id="KW-0812">Transmembrane</keyword>
<protein>
    <submittedName>
        <fullName evidence="9">D-methionine transport system permease protein</fullName>
    </submittedName>
</protein>
<dbReference type="InterPro" id="IPR051322">
    <property type="entry name" value="AA_ABC_Transporter_Permease"/>
</dbReference>
<feature type="transmembrane region" description="Helical" evidence="7">
    <location>
        <begin position="95"/>
        <end position="116"/>
    </location>
</feature>
<dbReference type="PROSITE" id="PS50928">
    <property type="entry name" value="ABC_TM1"/>
    <property type="match status" value="1"/>
</dbReference>
<evidence type="ECO:0000256" key="4">
    <source>
        <dbReference type="ARBA" id="ARBA00022692"/>
    </source>
</evidence>
<dbReference type="Pfam" id="PF00528">
    <property type="entry name" value="BPD_transp_1"/>
    <property type="match status" value="1"/>
</dbReference>
<dbReference type="CDD" id="cd06261">
    <property type="entry name" value="TM_PBP2"/>
    <property type="match status" value="1"/>
</dbReference>
<dbReference type="PANTHER" id="PTHR30450">
    <property type="entry name" value="ABC TRANSPORTER PERMEASE"/>
    <property type="match status" value="1"/>
</dbReference>
<feature type="transmembrane region" description="Helical" evidence="7">
    <location>
        <begin position="59"/>
        <end position="83"/>
    </location>
</feature>
<dbReference type="PANTHER" id="PTHR30450:SF14">
    <property type="entry name" value="TRANSPORTER, PERMEASE PROTEIN, PUTATIVE-RELATED"/>
    <property type="match status" value="1"/>
</dbReference>
<keyword evidence="5 7" id="KW-1133">Transmembrane helix</keyword>
<evidence type="ECO:0000256" key="3">
    <source>
        <dbReference type="ARBA" id="ARBA00022475"/>
    </source>
</evidence>
<dbReference type="GO" id="GO:0005886">
    <property type="term" value="C:plasma membrane"/>
    <property type="evidence" value="ECO:0007669"/>
    <property type="project" value="UniProtKB-SubCell"/>
</dbReference>
<gene>
    <name evidence="9" type="ORF">A8806_103296</name>
</gene>
<dbReference type="InterPro" id="IPR000515">
    <property type="entry name" value="MetI-like"/>
</dbReference>
<evidence type="ECO:0000259" key="8">
    <source>
        <dbReference type="PROSITE" id="PS50928"/>
    </source>
</evidence>
<sequence>MSTLFGENAENFWKMIMFPAFEATFQMVIITTILGTVLGALVAIILVVTNKNGMHPNRIIYKITAFLVNVIRSFPFVILMVFFLPFTKSIMGTSIGVKAAIVPLTISATAFIARLIESAMQEVDPSLIEAMKSFGISDIRLVCGVILSEAAPAIVSGIIVATVAILGSTAMAGTMGAGGIGATAITYGYQSFNYEVMYVIAFILVIFVEVIQGAGDYVYRKMKNSKK</sequence>
<dbReference type="Proteomes" id="UP000245845">
    <property type="component" value="Unassembled WGS sequence"/>
</dbReference>
<keyword evidence="2 7" id="KW-0813">Transport</keyword>
<evidence type="ECO:0000256" key="7">
    <source>
        <dbReference type="RuleBase" id="RU363032"/>
    </source>
</evidence>
<evidence type="ECO:0000256" key="6">
    <source>
        <dbReference type="ARBA" id="ARBA00023136"/>
    </source>
</evidence>
<evidence type="ECO:0000256" key="2">
    <source>
        <dbReference type="ARBA" id="ARBA00022448"/>
    </source>
</evidence>
<feature type="transmembrane region" description="Helical" evidence="7">
    <location>
        <begin position="141"/>
        <end position="166"/>
    </location>
</feature>
<feature type="transmembrane region" description="Helical" evidence="7">
    <location>
        <begin position="23"/>
        <end position="47"/>
    </location>
</feature>
<keyword evidence="10" id="KW-1185">Reference proteome</keyword>
<dbReference type="AlphaFoldDB" id="A0A2Y9BC52"/>
<comment type="similarity">
    <text evidence="7">Belongs to the binding-protein-dependent transport system permease family.</text>
</comment>
<dbReference type="EMBL" id="QGDL01000003">
    <property type="protein sequence ID" value="PWJ30889.1"/>
    <property type="molecule type" value="Genomic_DNA"/>
</dbReference>
<reference evidence="9 10" key="1">
    <citation type="submission" date="2018-05" db="EMBL/GenBank/DDBJ databases">
        <title>The Hungate 1000. A catalogue of reference genomes from the rumen microbiome.</title>
        <authorList>
            <person name="Kelly W."/>
        </authorList>
    </citation>
    <scope>NUCLEOTIDE SEQUENCE [LARGE SCALE GENOMIC DNA]</scope>
    <source>
        <strain evidence="9 10">NLAE-zl-C242</strain>
    </source>
</reference>
<evidence type="ECO:0000313" key="9">
    <source>
        <dbReference type="EMBL" id="PWJ30889.1"/>
    </source>
</evidence>
<dbReference type="InterPro" id="IPR035906">
    <property type="entry name" value="MetI-like_sf"/>
</dbReference>
<comment type="caution">
    <text evidence="9">The sequence shown here is derived from an EMBL/GenBank/DDBJ whole genome shotgun (WGS) entry which is preliminary data.</text>
</comment>
<dbReference type="GO" id="GO:0048473">
    <property type="term" value="P:D-methionine transmembrane transport"/>
    <property type="evidence" value="ECO:0007669"/>
    <property type="project" value="TreeGrafter"/>
</dbReference>
<dbReference type="SUPFAM" id="SSF161098">
    <property type="entry name" value="MetI-like"/>
    <property type="match status" value="1"/>
</dbReference>
<dbReference type="Gene3D" id="1.10.3720.10">
    <property type="entry name" value="MetI-like"/>
    <property type="match status" value="1"/>
</dbReference>